<comment type="caution">
    <text evidence="1">The sequence shown here is derived from an EMBL/GenBank/DDBJ whole genome shotgun (WGS) entry which is preliminary data.</text>
</comment>
<proteinExistence type="predicted"/>
<evidence type="ECO:0000313" key="2">
    <source>
        <dbReference type="Proteomes" id="UP001177021"/>
    </source>
</evidence>
<evidence type="ECO:0000313" key="1">
    <source>
        <dbReference type="EMBL" id="CAJ2665822.1"/>
    </source>
</evidence>
<sequence>MAAWPCIVAATSAMVPPEKTRQTKSFVQVLHDSCEVQVSQLPSPVIKGDSLYIKITQEEYMRKVSLTAEEIFMG</sequence>
<keyword evidence="2" id="KW-1185">Reference proteome</keyword>
<dbReference type="Proteomes" id="UP001177021">
    <property type="component" value="Unassembled WGS sequence"/>
</dbReference>
<gene>
    <name evidence="1" type="ORF">MILVUS5_LOCUS30713</name>
</gene>
<protein>
    <submittedName>
        <fullName evidence="1">Uncharacterized protein</fullName>
    </submittedName>
</protein>
<organism evidence="1 2">
    <name type="scientific">Trifolium pratense</name>
    <name type="common">Red clover</name>
    <dbReference type="NCBI Taxonomy" id="57577"/>
    <lineage>
        <taxon>Eukaryota</taxon>
        <taxon>Viridiplantae</taxon>
        <taxon>Streptophyta</taxon>
        <taxon>Embryophyta</taxon>
        <taxon>Tracheophyta</taxon>
        <taxon>Spermatophyta</taxon>
        <taxon>Magnoliopsida</taxon>
        <taxon>eudicotyledons</taxon>
        <taxon>Gunneridae</taxon>
        <taxon>Pentapetalae</taxon>
        <taxon>rosids</taxon>
        <taxon>fabids</taxon>
        <taxon>Fabales</taxon>
        <taxon>Fabaceae</taxon>
        <taxon>Papilionoideae</taxon>
        <taxon>50 kb inversion clade</taxon>
        <taxon>NPAAA clade</taxon>
        <taxon>Hologalegina</taxon>
        <taxon>IRL clade</taxon>
        <taxon>Trifolieae</taxon>
        <taxon>Trifolium</taxon>
    </lineage>
</organism>
<reference evidence="1" key="1">
    <citation type="submission" date="2023-10" db="EMBL/GenBank/DDBJ databases">
        <authorList>
            <person name="Rodriguez Cubillos JULIANA M."/>
            <person name="De Vega J."/>
        </authorList>
    </citation>
    <scope>NUCLEOTIDE SEQUENCE</scope>
</reference>
<name>A0ACB0LEZ7_TRIPR</name>
<dbReference type="EMBL" id="CASHSV030000513">
    <property type="protein sequence ID" value="CAJ2665822.1"/>
    <property type="molecule type" value="Genomic_DNA"/>
</dbReference>
<accession>A0ACB0LEZ7</accession>